<dbReference type="PANTHER" id="PTHR10683">
    <property type="entry name" value="TRANSALDOLASE"/>
    <property type="match status" value="1"/>
</dbReference>
<evidence type="ECO:0000313" key="2">
    <source>
        <dbReference type="EMBL" id="KAA8898279.1"/>
    </source>
</evidence>
<dbReference type="SUPFAM" id="SSF51569">
    <property type="entry name" value="Aldolase"/>
    <property type="match status" value="1"/>
</dbReference>
<keyword evidence="1" id="KW-0704">Schiff base</keyword>
<name>A0A642UG51_9ASCO</name>
<gene>
    <name evidence="2" type="ORF">TRICI_006597</name>
</gene>
<proteinExistence type="predicted"/>
<organism evidence="2 3">
    <name type="scientific">Trichomonascus ciferrii</name>
    <dbReference type="NCBI Taxonomy" id="44093"/>
    <lineage>
        <taxon>Eukaryota</taxon>
        <taxon>Fungi</taxon>
        <taxon>Dikarya</taxon>
        <taxon>Ascomycota</taxon>
        <taxon>Saccharomycotina</taxon>
        <taxon>Dipodascomycetes</taxon>
        <taxon>Dipodascales</taxon>
        <taxon>Trichomonascaceae</taxon>
        <taxon>Trichomonascus</taxon>
        <taxon>Trichomonascus ciferrii complex</taxon>
    </lineage>
</organism>
<dbReference type="GO" id="GO:0005975">
    <property type="term" value="P:carbohydrate metabolic process"/>
    <property type="evidence" value="ECO:0007669"/>
    <property type="project" value="InterPro"/>
</dbReference>
<dbReference type="Pfam" id="PF00923">
    <property type="entry name" value="TAL_FSA"/>
    <property type="match status" value="1"/>
</dbReference>
<protein>
    <submittedName>
        <fullName evidence="2">Uncharacterized protein</fullName>
    </submittedName>
</protein>
<sequence>MVSTTALEYLRAQGTGISCDTMDVTIAENYLGRKYINSTSNQAICLGELQRVGNEDIIRKAAEDVKKREGLSEEEQINQTVFRAMAVLGVRMSKSIEGCALTQTSPKLVHDTEGTIKNARQIIAEYEDLGLPRDRVIIKIPSSWECLQAGAKLKEEGIKTLGTMVFCLEQAIVAAQVGCVAISPYVNSLQVNLNPKDLYVDHEDITNHEGVMTSKQIQEYYWAHNVKTLNVPAGMIGINEPIALAGVDEMTLPETLLNGLNQLSDFSQHSVLVKPAQSEKFTPLSESDFRTKFNANKTAVENLAFAAKAFGQFEDTLLDLAKQALSK</sequence>
<keyword evidence="3" id="KW-1185">Reference proteome</keyword>
<dbReference type="Proteomes" id="UP000761534">
    <property type="component" value="Unassembled WGS sequence"/>
</dbReference>
<accession>A0A642UG51</accession>
<reference evidence="2" key="1">
    <citation type="journal article" date="2019" name="G3 (Bethesda)">
        <title>Genome Assemblies of Two Rare Opportunistic Yeast Pathogens: Diutina rugosa (syn. Candida rugosa) and Trichomonascus ciferrii (syn. Candida ciferrii).</title>
        <authorList>
            <person name="Mixao V."/>
            <person name="Saus E."/>
            <person name="Hansen A.P."/>
            <person name="Lass-Florl C."/>
            <person name="Gabaldon T."/>
        </authorList>
    </citation>
    <scope>NUCLEOTIDE SEQUENCE</scope>
    <source>
        <strain evidence="2">CBS 4856</strain>
    </source>
</reference>
<dbReference type="GO" id="GO:0009052">
    <property type="term" value="P:pentose-phosphate shunt, non-oxidative branch"/>
    <property type="evidence" value="ECO:0007669"/>
    <property type="project" value="TreeGrafter"/>
</dbReference>
<dbReference type="UniPathway" id="UPA00115">
    <property type="reaction ID" value="UER00414"/>
</dbReference>
<dbReference type="Gene3D" id="3.20.20.70">
    <property type="entry name" value="Aldolase class I"/>
    <property type="match status" value="1"/>
</dbReference>
<dbReference type="OrthoDB" id="1711136at2759"/>
<dbReference type="EMBL" id="SWFS01000548">
    <property type="protein sequence ID" value="KAA8898279.1"/>
    <property type="molecule type" value="Genomic_DNA"/>
</dbReference>
<dbReference type="InterPro" id="IPR001585">
    <property type="entry name" value="TAL/FSA"/>
</dbReference>
<evidence type="ECO:0000313" key="3">
    <source>
        <dbReference type="Proteomes" id="UP000761534"/>
    </source>
</evidence>
<dbReference type="VEuPathDB" id="FungiDB:TRICI_006597"/>
<dbReference type="AlphaFoldDB" id="A0A642UG51"/>
<dbReference type="InterPro" id="IPR013785">
    <property type="entry name" value="Aldolase_TIM"/>
</dbReference>
<dbReference type="GO" id="GO:0004801">
    <property type="term" value="F:transaldolase activity"/>
    <property type="evidence" value="ECO:0007669"/>
    <property type="project" value="TreeGrafter"/>
</dbReference>
<dbReference type="PANTHER" id="PTHR10683:SF18">
    <property type="entry name" value="TRANSALDOLASE"/>
    <property type="match status" value="1"/>
</dbReference>
<comment type="caution">
    <text evidence="2">The sequence shown here is derived from an EMBL/GenBank/DDBJ whole genome shotgun (WGS) entry which is preliminary data.</text>
</comment>
<evidence type="ECO:0000256" key="1">
    <source>
        <dbReference type="ARBA" id="ARBA00023270"/>
    </source>
</evidence>